<proteinExistence type="predicted"/>
<accession>A0A0K1JJ84</accession>
<evidence type="ECO:0000256" key="1">
    <source>
        <dbReference type="SAM" id="MobiDB-lite"/>
    </source>
</evidence>
<dbReference type="AlphaFoldDB" id="A0A0K1JJ84"/>
<evidence type="ECO:0000313" key="4">
    <source>
        <dbReference type="Proteomes" id="UP000066480"/>
    </source>
</evidence>
<reference evidence="3 4" key="1">
    <citation type="submission" date="2015-03" db="EMBL/GenBank/DDBJ databases">
        <title>Luteipulveratus halotolerans sp. nov., a novel actinobacterium (Dermacoccaceae) from Sarawak, Malaysia.</title>
        <authorList>
            <person name="Juboi H."/>
            <person name="Basik A."/>
            <person name="Shamsul S.S."/>
            <person name="Arnold P."/>
            <person name="Schmitt E.K."/>
            <person name="Sanglier J.-J."/>
            <person name="Yeo T."/>
        </authorList>
    </citation>
    <scope>NUCLEOTIDE SEQUENCE [LARGE SCALE GENOMIC DNA]</scope>
    <source>
        <strain evidence="3 4">MN07-A0370</strain>
    </source>
</reference>
<sequence length="248" mass="25526">MTDSDPAADSAGQEWSGRSLGSTGFDDDSGSADPALLTALADPTDEQALMRAVGAARLIVPIVAAPGEVDESGPLAVEKSTDMAVVTLTAPDGQRALPVFSGVEALLAWDSSARPSPVTAARAAQAAVSERCDVMVLDLASPRVTTLRPSMVWSLAQEASWLPAHLDPFVAQAVSRAVADEADVDSVACEDGGEAGPGVLRIALTVRPGLATEQLQALATRIGERIATDGETRARIDGLAFSLRTAQP</sequence>
<feature type="region of interest" description="Disordered" evidence="1">
    <location>
        <begin position="1"/>
        <end position="31"/>
    </location>
</feature>
<dbReference type="OrthoDB" id="5188303at2"/>
<dbReference type="STRING" id="571913.VV02_13530"/>
<name>A0A0K1JJ84_9MICO</name>
<dbReference type="Pfam" id="PF07179">
    <property type="entry name" value="SseB"/>
    <property type="match status" value="1"/>
</dbReference>
<dbReference type="RefSeq" id="WP_052592186.1">
    <property type="nucleotide sequence ID" value="NZ_CP011112.1"/>
</dbReference>
<evidence type="ECO:0000259" key="2">
    <source>
        <dbReference type="Pfam" id="PF07179"/>
    </source>
</evidence>
<evidence type="ECO:0000313" key="3">
    <source>
        <dbReference type="EMBL" id="AKU16650.1"/>
    </source>
</evidence>
<dbReference type="PATRIC" id="fig|571913.6.peg.2752"/>
<organism evidence="3 4">
    <name type="scientific">Luteipulveratus mongoliensis</name>
    <dbReference type="NCBI Taxonomy" id="571913"/>
    <lineage>
        <taxon>Bacteria</taxon>
        <taxon>Bacillati</taxon>
        <taxon>Actinomycetota</taxon>
        <taxon>Actinomycetes</taxon>
        <taxon>Micrococcales</taxon>
        <taxon>Dermacoccaceae</taxon>
        <taxon>Luteipulveratus</taxon>
    </lineage>
</organism>
<gene>
    <name evidence="3" type="ORF">VV02_13530</name>
</gene>
<dbReference type="InterPro" id="IPR009839">
    <property type="entry name" value="SseB_N"/>
</dbReference>
<protein>
    <recommendedName>
        <fullName evidence="2">SseB protein N-terminal domain-containing protein</fullName>
    </recommendedName>
</protein>
<dbReference type="KEGG" id="lmoi:VV02_13530"/>
<dbReference type="Proteomes" id="UP000066480">
    <property type="component" value="Chromosome"/>
</dbReference>
<feature type="domain" description="SseB protein N-terminal" evidence="2">
    <location>
        <begin position="36"/>
        <end position="153"/>
    </location>
</feature>
<dbReference type="EMBL" id="CP011112">
    <property type="protein sequence ID" value="AKU16650.1"/>
    <property type="molecule type" value="Genomic_DNA"/>
</dbReference>
<keyword evidence="4" id="KW-1185">Reference proteome</keyword>